<dbReference type="GO" id="GO:0016020">
    <property type="term" value="C:membrane"/>
    <property type="evidence" value="ECO:0007669"/>
    <property type="project" value="InterPro"/>
</dbReference>
<proteinExistence type="predicted"/>
<dbReference type="GO" id="GO:0000747">
    <property type="term" value="P:conjugation with cellular fusion"/>
    <property type="evidence" value="ECO:0007669"/>
    <property type="project" value="TreeGrafter"/>
</dbReference>
<accession>A0AA39XR88</accession>
<dbReference type="Proteomes" id="UP001174936">
    <property type="component" value="Unassembled WGS sequence"/>
</dbReference>
<dbReference type="EMBL" id="JAULSV010000007">
    <property type="protein sequence ID" value="KAK0638649.1"/>
    <property type="molecule type" value="Genomic_DNA"/>
</dbReference>
<keyword evidence="1" id="KW-0472">Membrane</keyword>
<dbReference type="AlphaFoldDB" id="A0AA39XR88"/>
<sequence>MSFGSKFKPMQSSTLAKVRDHIHHILMLLTIASTILLSVLLAGCSSPGNMSSIYVLALSYQKTPHDVLQGTFATTVSESISTVLGSLTTAVEVRAGYFNICISRGGGEWECGRDAPSLQARLSGDDPLNLVTAASTFRDHTIFSGLLATQIVLHSIALITLAMFDSWHKAAPQGTGNLDPFPTRSLGLTAQLSSGAAALFGLLSAVWQHAAAVTAGTILSTATYGHVVTHVGAAATTLVWASYFLLMFVFIVILGMRVQILAQSLGDRMEEE</sequence>
<feature type="transmembrane region" description="Helical" evidence="1">
    <location>
        <begin position="227"/>
        <end position="254"/>
    </location>
</feature>
<organism evidence="2 3">
    <name type="scientific">Cercophora newfieldiana</name>
    <dbReference type="NCBI Taxonomy" id="92897"/>
    <lineage>
        <taxon>Eukaryota</taxon>
        <taxon>Fungi</taxon>
        <taxon>Dikarya</taxon>
        <taxon>Ascomycota</taxon>
        <taxon>Pezizomycotina</taxon>
        <taxon>Sordariomycetes</taxon>
        <taxon>Sordariomycetidae</taxon>
        <taxon>Sordariales</taxon>
        <taxon>Lasiosphaeriaceae</taxon>
        <taxon>Cercophora</taxon>
    </lineage>
</organism>
<name>A0AA39XR88_9PEZI</name>
<dbReference type="Pfam" id="PF12351">
    <property type="entry name" value="Fig1"/>
    <property type="match status" value="1"/>
</dbReference>
<dbReference type="InterPro" id="IPR033481">
    <property type="entry name" value="Dni1/Fig1"/>
</dbReference>
<comment type="caution">
    <text evidence="2">The sequence shown here is derived from an EMBL/GenBank/DDBJ whole genome shotgun (WGS) entry which is preliminary data.</text>
</comment>
<keyword evidence="1" id="KW-1133">Transmembrane helix</keyword>
<dbReference type="GO" id="GO:0043332">
    <property type="term" value="C:mating projection tip"/>
    <property type="evidence" value="ECO:0007669"/>
    <property type="project" value="TreeGrafter"/>
</dbReference>
<feature type="transmembrane region" description="Helical" evidence="1">
    <location>
        <begin position="142"/>
        <end position="164"/>
    </location>
</feature>
<keyword evidence="3" id="KW-1185">Reference proteome</keyword>
<evidence type="ECO:0000313" key="3">
    <source>
        <dbReference type="Proteomes" id="UP001174936"/>
    </source>
</evidence>
<protein>
    <submittedName>
        <fullName evidence="2">Ca2+ regulator and membrane fusion protein Fig1-domain-containing protein</fullName>
    </submittedName>
</protein>
<dbReference type="PANTHER" id="PTHR28092:SF1">
    <property type="entry name" value="FACTOR-INDUCED GENE 1 PROTEIN"/>
    <property type="match status" value="1"/>
</dbReference>
<evidence type="ECO:0000256" key="1">
    <source>
        <dbReference type="SAM" id="Phobius"/>
    </source>
</evidence>
<dbReference type="PANTHER" id="PTHR28092">
    <property type="entry name" value="FACTOR-INDUCED GENE 1 PROTEIN"/>
    <property type="match status" value="1"/>
</dbReference>
<feature type="transmembrane region" description="Helical" evidence="1">
    <location>
        <begin position="21"/>
        <end position="42"/>
    </location>
</feature>
<evidence type="ECO:0000313" key="2">
    <source>
        <dbReference type="EMBL" id="KAK0638649.1"/>
    </source>
</evidence>
<gene>
    <name evidence="2" type="ORF">B0T16DRAFT_359654</name>
</gene>
<keyword evidence="1" id="KW-0812">Transmembrane</keyword>
<reference evidence="2" key="1">
    <citation type="submission" date="2023-06" db="EMBL/GenBank/DDBJ databases">
        <title>Genome-scale phylogeny and comparative genomics of the fungal order Sordariales.</title>
        <authorList>
            <consortium name="Lawrence Berkeley National Laboratory"/>
            <person name="Hensen N."/>
            <person name="Bonometti L."/>
            <person name="Westerberg I."/>
            <person name="Brannstrom I.O."/>
            <person name="Guillou S."/>
            <person name="Cros-Aarteil S."/>
            <person name="Calhoun S."/>
            <person name="Haridas S."/>
            <person name="Kuo A."/>
            <person name="Mondo S."/>
            <person name="Pangilinan J."/>
            <person name="Riley R."/>
            <person name="Labutti K."/>
            <person name="Andreopoulos B."/>
            <person name="Lipzen A."/>
            <person name="Chen C."/>
            <person name="Yanf M."/>
            <person name="Daum C."/>
            <person name="Ng V."/>
            <person name="Clum A."/>
            <person name="Steindorff A."/>
            <person name="Ohm R."/>
            <person name="Martin F."/>
            <person name="Silar P."/>
            <person name="Natvig D."/>
            <person name="Lalanne C."/>
            <person name="Gautier V."/>
            <person name="Ament-Velasquez S.L."/>
            <person name="Kruys A."/>
            <person name="Hutchinson M.I."/>
            <person name="Powell A.J."/>
            <person name="Barry K."/>
            <person name="Miller A.N."/>
            <person name="Grigoriev I.V."/>
            <person name="Debuchy R."/>
            <person name="Gladieux P."/>
            <person name="Thoren M.H."/>
            <person name="Johannesson H."/>
        </authorList>
    </citation>
    <scope>NUCLEOTIDE SEQUENCE</scope>
    <source>
        <strain evidence="2">SMH2532-1</strain>
    </source>
</reference>